<dbReference type="EMBL" id="BARS01005864">
    <property type="protein sequence ID" value="GAF79833.1"/>
    <property type="molecule type" value="Genomic_DNA"/>
</dbReference>
<dbReference type="GO" id="GO:0005524">
    <property type="term" value="F:ATP binding"/>
    <property type="evidence" value="ECO:0007669"/>
    <property type="project" value="InterPro"/>
</dbReference>
<feature type="domain" description="ATPase dynein-related AAA" evidence="2">
    <location>
        <begin position="4"/>
        <end position="91"/>
    </location>
</feature>
<dbReference type="Gene3D" id="3.40.50.300">
    <property type="entry name" value="P-loop containing nucleotide triphosphate hydrolases"/>
    <property type="match status" value="1"/>
</dbReference>
<dbReference type="Pfam" id="PF08406">
    <property type="entry name" value="CbbQ_C"/>
    <property type="match status" value="1"/>
</dbReference>
<evidence type="ECO:0000259" key="2">
    <source>
        <dbReference type="Pfam" id="PF07728"/>
    </source>
</evidence>
<evidence type="ECO:0008006" key="5">
    <source>
        <dbReference type="Google" id="ProtNLM"/>
    </source>
</evidence>
<dbReference type="SUPFAM" id="SSF52540">
    <property type="entry name" value="P-loop containing nucleoside triphosphate hydrolases"/>
    <property type="match status" value="1"/>
</dbReference>
<feature type="non-terminal residue" evidence="4">
    <location>
        <position position="1"/>
    </location>
</feature>
<dbReference type="InterPro" id="IPR027417">
    <property type="entry name" value="P-loop_NTPase"/>
</dbReference>
<organism evidence="4">
    <name type="scientific">marine sediment metagenome</name>
    <dbReference type="NCBI Taxonomy" id="412755"/>
    <lineage>
        <taxon>unclassified sequences</taxon>
        <taxon>metagenomes</taxon>
        <taxon>ecological metagenomes</taxon>
    </lineage>
</organism>
<name>X0SFL5_9ZZZZ</name>
<evidence type="ECO:0000256" key="1">
    <source>
        <dbReference type="ARBA" id="ARBA00009417"/>
    </source>
</evidence>
<evidence type="ECO:0000259" key="3">
    <source>
        <dbReference type="Pfam" id="PF08406"/>
    </source>
</evidence>
<dbReference type="AlphaFoldDB" id="X0SFL5"/>
<comment type="caution">
    <text evidence="4">The sequence shown here is derived from an EMBL/GenBank/DDBJ whole genome shotgun (WGS) entry which is preliminary data.</text>
</comment>
<protein>
    <recommendedName>
        <fullName evidence="5">ATPase dynein-related AAA domain-containing protein</fullName>
    </recommendedName>
</protein>
<dbReference type="InterPro" id="IPR013615">
    <property type="entry name" value="CbbQ_C"/>
</dbReference>
<dbReference type="GO" id="GO:0016887">
    <property type="term" value="F:ATP hydrolysis activity"/>
    <property type="evidence" value="ECO:0007669"/>
    <property type="project" value="InterPro"/>
</dbReference>
<sequence length="214" mass="23154">LAHSQQMECADYIGTRVFDDEGAMVWADGLLTTALRDPCAIIAIDEPSLNPAACQMYQTILDQRYLNIPATGERVNLQPDQLIIALDNTSGDGDQSGAYHGTAPVNIAFMDRFAFIAKASYMPMAAEAKLLERYCSAAQAHAIALYAQAVRSAVADGTVEQTVSYRRLEALAILIGSGVPQNTALVTAIFNHVNHADDEEFYRQLAGATLDLNN</sequence>
<proteinExistence type="inferred from homology"/>
<accession>X0SFL5</accession>
<reference evidence="4" key="1">
    <citation type="journal article" date="2014" name="Front. Microbiol.">
        <title>High frequency of phylogenetically diverse reductive dehalogenase-homologous genes in deep subseafloor sedimentary metagenomes.</title>
        <authorList>
            <person name="Kawai M."/>
            <person name="Futagami T."/>
            <person name="Toyoda A."/>
            <person name="Takaki Y."/>
            <person name="Nishi S."/>
            <person name="Hori S."/>
            <person name="Arai W."/>
            <person name="Tsubouchi T."/>
            <person name="Morono Y."/>
            <person name="Uchiyama I."/>
            <person name="Ito T."/>
            <person name="Fujiyama A."/>
            <person name="Inagaki F."/>
            <person name="Takami H."/>
        </authorList>
    </citation>
    <scope>NUCLEOTIDE SEQUENCE</scope>
    <source>
        <strain evidence="4">Expedition CK06-06</strain>
    </source>
</reference>
<dbReference type="InterPro" id="IPR011704">
    <property type="entry name" value="ATPase_dyneun-rel_AAA"/>
</dbReference>
<comment type="similarity">
    <text evidence="1">Belongs to the CbbQ/NirQ/NorQ/GpvN family.</text>
</comment>
<evidence type="ECO:0000313" key="4">
    <source>
        <dbReference type="EMBL" id="GAF79833.1"/>
    </source>
</evidence>
<feature type="domain" description="CbbQ/NirQ/NorQ C-terminal" evidence="3">
    <location>
        <begin position="135"/>
        <end position="204"/>
    </location>
</feature>
<dbReference type="Pfam" id="PF07728">
    <property type="entry name" value="AAA_5"/>
    <property type="match status" value="1"/>
</dbReference>
<gene>
    <name evidence="4" type="ORF">S01H1_11498</name>
</gene>